<sequence>MYRAQKVHKLWPVRTFTTSVYRTWQLESLQLQLCITDDIVTSPPFGFCNVLINPANKVVWNGSRIFYVLSYAGRGWPSSCTRRIHFERGV</sequence>
<accession>A0ABP0N244</accession>
<proteinExistence type="predicted"/>
<dbReference type="Proteomes" id="UP001642464">
    <property type="component" value="Unassembled WGS sequence"/>
</dbReference>
<evidence type="ECO:0000313" key="2">
    <source>
        <dbReference type="Proteomes" id="UP001642464"/>
    </source>
</evidence>
<reference evidence="1 2" key="1">
    <citation type="submission" date="2024-02" db="EMBL/GenBank/DDBJ databases">
        <authorList>
            <person name="Chen Y."/>
            <person name="Shah S."/>
            <person name="Dougan E. K."/>
            <person name="Thang M."/>
            <person name="Chan C."/>
        </authorList>
    </citation>
    <scope>NUCLEOTIDE SEQUENCE [LARGE SCALE GENOMIC DNA]</scope>
</reference>
<comment type="caution">
    <text evidence="1">The sequence shown here is derived from an EMBL/GenBank/DDBJ whole genome shotgun (WGS) entry which is preliminary data.</text>
</comment>
<evidence type="ECO:0000313" key="1">
    <source>
        <dbReference type="EMBL" id="CAK9057826.1"/>
    </source>
</evidence>
<name>A0ABP0N244_9DINO</name>
<dbReference type="EMBL" id="CAXAMM010025892">
    <property type="protein sequence ID" value="CAK9057826.1"/>
    <property type="molecule type" value="Genomic_DNA"/>
</dbReference>
<organism evidence="1 2">
    <name type="scientific">Durusdinium trenchii</name>
    <dbReference type="NCBI Taxonomy" id="1381693"/>
    <lineage>
        <taxon>Eukaryota</taxon>
        <taxon>Sar</taxon>
        <taxon>Alveolata</taxon>
        <taxon>Dinophyceae</taxon>
        <taxon>Suessiales</taxon>
        <taxon>Symbiodiniaceae</taxon>
        <taxon>Durusdinium</taxon>
    </lineage>
</organism>
<gene>
    <name evidence="1" type="ORF">SCF082_LOCUS30954</name>
</gene>
<keyword evidence="2" id="KW-1185">Reference proteome</keyword>
<protein>
    <submittedName>
        <fullName evidence="1">Uncharacterized protein</fullName>
    </submittedName>
</protein>